<comment type="caution">
    <text evidence="1">The sequence shown here is derived from an EMBL/GenBank/DDBJ whole genome shotgun (WGS) entry which is preliminary data.</text>
</comment>
<reference evidence="1 2" key="1">
    <citation type="journal article" date="2016" name="Nat. Commun.">
        <title>Thousands of microbial genomes shed light on interconnected biogeochemical processes in an aquifer system.</title>
        <authorList>
            <person name="Anantharaman K."/>
            <person name="Brown C.T."/>
            <person name="Hug L.A."/>
            <person name="Sharon I."/>
            <person name="Castelle C.J."/>
            <person name="Probst A.J."/>
            <person name="Thomas B.C."/>
            <person name="Singh A."/>
            <person name="Wilkins M.J."/>
            <person name="Karaoz U."/>
            <person name="Brodie E.L."/>
            <person name="Williams K.H."/>
            <person name="Hubbard S.S."/>
            <person name="Banfield J.F."/>
        </authorList>
    </citation>
    <scope>NUCLEOTIDE SEQUENCE [LARGE SCALE GENOMIC DNA]</scope>
</reference>
<sequence length="243" mass="27862">MNSKILIPAVLMALITTGGVWYLVSQPKPSPLPLPPITTQTGNSHAKCFSENETADYKEYHTDTEAHSVVSITDKTSQKEVFSFTIPNVAYQSFANHQFKACHVYVEKEFGYDYKNNVGTKEYHREVWRYDYSGKGEKIADFSDFRIDDTETYIAYQYSTVDRPDYAFQIMNIKTGKLEFSISMQELVDKYHVEPGAIHLMDWGLKKFNEENLFMFDLINNDSSTFGLDISTKQLNLAGYSNP</sequence>
<dbReference type="AlphaFoldDB" id="A0A1G1Z6C3"/>
<proteinExistence type="predicted"/>
<dbReference type="Proteomes" id="UP000178744">
    <property type="component" value="Unassembled WGS sequence"/>
</dbReference>
<accession>A0A1G1Z6C3</accession>
<evidence type="ECO:0000313" key="2">
    <source>
        <dbReference type="Proteomes" id="UP000178744"/>
    </source>
</evidence>
<name>A0A1G1Z6C3_9BACT</name>
<gene>
    <name evidence="1" type="ORF">A3B23_00655</name>
</gene>
<evidence type="ECO:0000313" key="1">
    <source>
        <dbReference type="EMBL" id="OGY59616.1"/>
    </source>
</evidence>
<dbReference type="EMBL" id="MHIY01000022">
    <property type="protein sequence ID" value="OGY59616.1"/>
    <property type="molecule type" value="Genomic_DNA"/>
</dbReference>
<organism evidence="1 2">
    <name type="scientific">Candidatus Colwellbacteria bacterium RIFCSPLOWO2_01_FULL_48_10</name>
    <dbReference type="NCBI Taxonomy" id="1797690"/>
    <lineage>
        <taxon>Bacteria</taxon>
        <taxon>Candidatus Colwelliibacteriota</taxon>
    </lineage>
</organism>
<protein>
    <submittedName>
        <fullName evidence="1">Uncharacterized protein</fullName>
    </submittedName>
</protein>
<dbReference type="STRING" id="1797690.A3B23_00655"/>